<dbReference type="AlphaFoldDB" id="A0A1S8SDP7"/>
<keyword evidence="5 13" id="KW-0808">Transferase</keyword>
<dbReference type="InterPro" id="IPR016195">
    <property type="entry name" value="Pol/histidinol_Pase-like"/>
</dbReference>
<evidence type="ECO:0000256" key="4">
    <source>
        <dbReference type="ARBA" id="ARBA00019114"/>
    </source>
</evidence>
<dbReference type="PANTHER" id="PTHR32294">
    <property type="entry name" value="DNA POLYMERASE III SUBUNIT ALPHA"/>
    <property type="match status" value="1"/>
</dbReference>
<dbReference type="GO" id="GO:0003887">
    <property type="term" value="F:DNA-directed DNA polymerase activity"/>
    <property type="evidence" value="ECO:0007669"/>
    <property type="project" value="UniProtKB-KW"/>
</dbReference>
<comment type="function">
    <text evidence="9">DNA polymerase III is a complex, multichain enzyme responsible for most of the replicative synthesis in bacteria. This DNA polymerase also exhibits 3' to 5' exonuclease activity. The alpha chain is the DNA polymerase.</text>
</comment>
<evidence type="ECO:0000256" key="6">
    <source>
        <dbReference type="ARBA" id="ARBA00022695"/>
    </source>
</evidence>
<dbReference type="Pfam" id="PF07733">
    <property type="entry name" value="DNA_pol3_alpha"/>
    <property type="match status" value="1"/>
</dbReference>
<dbReference type="InterPro" id="IPR004013">
    <property type="entry name" value="PHP_dom"/>
</dbReference>
<dbReference type="Gene3D" id="1.10.150.870">
    <property type="match status" value="1"/>
</dbReference>
<dbReference type="PANTHER" id="PTHR32294:SF0">
    <property type="entry name" value="DNA POLYMERASE III SUBUNIT ALPHA"/>
    <property type="match status" value="1"/>
</dbReference>
<evidence type="ECO:0000256" key="7">
    <source>
        <dbReference type="ARBA" id="ARBA00022705"/>
    </source>
</evidence>
<dbReference type="Gene3D" id="1.10.10.1600">
    <property type="entry name" value="Bacterial DNA polymerase III alpha subunit, thumb domain"/>
    <property type="match status" value="1"/>
</dbReference>
<keyword evidence="7" id="KW-0235">DNA replication</keyword>
<comment type="subcellular location">
    <subcellularLocation>
        <location evidence="1">Cytoplasm</location>
    </subcellularLocation>
</comment>
<comment type="catalytic activity">
    <reaction evidence="10">
        <text>DNA(n) + a 2'-deoxyribonucleoside 5'-triphosphate = DNA(n+1) + diphosphate</text>
        <dbReference type="Rhea" id="RHEA:22508"/>
        <dbReference type="Rhea" id="RHEA-COMP:17339"/>
        <dbReference type="Rhea" id="RHEA-COMP:17340"/>
        <dbReference type="ChEBI" id="CHEBI:33019"/>
        <dbReference type="ChEBI" id="CHEBI:61560"/>
        <dbReference type="ChEBI" id="CHEBI:173112"/>
        <dbReference type="EC" id="2.7.7.7"/>
    </reaction>
</comment>
<evidence type="ECO:0000256" key="8">
    <source>
        <dbReference type="ARBA" id="ARBA00022932"/>
    </source>
</evidence>
<dbReference type="SMART" id="SM00481">
    <property type="entry name" value="POLIIIAc"/>
    <property type="match status" value="1"/>
</dbReference>
<dbReference type="InterPro" id="IPR004365">
    <property type="entry name" value="NA-bd_OB_tRNA"/>
</dbReference>
<reference evidence="13 14" key="1">
    <citation type="submission" date="2016-05" db="EMBL/GenBank/DDBJ databases">
        <title>Microbial solvent formation.</title>
        <authorList>
            <person name="Poehlein A."/>
            <person name="Montoya Solano J.D."/>
            <person name="Flitsch S."/>
            <person name="Krabben P."/>
            <person name="Duerre P."/>
            <person name="Daniel R."/>
        </authorList>
    </citation>
    <scope>NUCLEOTIDE SEQUENCE [LARGE SCALE GENOMIC DNA]</scope>
    <source>
        <strain evidence="13 14">DSM 53</strain>
    </source>
</reference>
<dbReference type="EMBL" id="LZZI01000013">
    <property type="protein sequence ID" value="OOM63352.1"/>
    <property type="molecule type" value="Genomic_DNA"/>
</dbReference>
<dbReference type="GO" id="GO:0008408">
    <property type="term" value="F:3'-5' exonuclease activity"/>
    <property type="evidence" value="ECO:0007669"/>
    <property type="project" value="InterPro"/>
</dbReference>
<evidence type="ECO:0000256" key="11">
    <source>
        <dbReference type="SAM" id="Coils"/>
    </source>
</evidence>
<evidence type="ECO:0000256" key="2">
    <source>
        <dbReference type="ARBA" id="ARBA00009496"/>
    </source>
</evidence>
<dbReference type="InterPro" id="IPR040982">
    <property type="entry name" value="DNA_pol3_finger"/>
</dbReference>
<evidence type="ECO:0000313" key="13">
    <source>
        <dbReference type="EMBL" id="OOM63352.1"/>
    </source>
</evidence>
<dbReference type="NCBIfam" id="TIGR00594">
    <property type="entry name" value="polc"/>
    <property type="match status" value="1"/>
</dbReference>
<evidence type="ECO:0000259" key="12">
    <source>
        <dbReference type="SMART" id="SM00481"/>
    </source>
</evidence>
<feature type="coiled-coil region" evidence="11">
    <location>
        <begin position="317"/>
        <end position="354"/>
    </location>
</feature>
<keyword evidence="8" id="KW-0239">DNA-directed DNA polymerase</keyword>
<dbReference type="GO" id="GO:0006260">
    <property type="term" value="P:DNA replication"/>
    <property type="evidence" value="ECO:0007669"/>
    <property type="project" value="UniProtKB-KW"/>
</dbReference>
<dbReference type="InterPro" id="IPR041931">
    <property type="entry name" value="DNA_pol3_alpha_thumb_dom"/>
</dbReference>
<evidence type="ECO:0000256" key="10">
    <source>
        <dbReference type="ARBA" id="ARBA00049244"/>
    </source>
</evidence>
<evidence type="ECO:0000256" key="3">
    <source>
        <dbReference type="ARBA" id="ARBA00012417"/>
    </source>
</evidence>
<dbReference type="InterPro" id="IPR011708">
    <property type="entry name" value="DNA_pol3_alpha_NTPase_dom"/>
</dbReference>
<proteinExistence type="inferred from homology"/>
<dbReference type="Pfam" id="PF14579">
    <property type="entry name" value="HHH_6"/>
    <property type="match status" value="1"/>
</dbReference>
<dbReference type="InterPro" id="IPR003141">
    <property type="entry name" value="Pol/His_phosphatase_N"/>
</dbReference>
<evidence type="ECO:0000256" key="1">
    <source>
        <dbReference type="ARBA" id="ARBA00004496"/>
    </source>
</evidence>
<keyword evidence="6 13" id="KW-0548">Nucleotidyltransferase</keyword>
<evidence type="ECO:0000256" key="9">
    <source>
        <dbReference type="ARBA" id="ARBA00025611"/>
    </source>
</evidence>
<sequence>MEEKQFCHLHLHTEYSLLDGSGKIGKLMKKAKELGMKSIAITDHGVLYGLVDFYKAAKENDIKPILGCEVYVVPKSRHIKQPDKENSTYHLVLLVKNQIGYENLMKIVSVASIEGFYYKPRIDYEYLRKHSEGLIALSACLGGEVQSYHLKGNYEKAKETALTYKEIFNGDFYIELQNHGMEEQKRVNEENIKLSNETGIPLVATNDVHYISKEDSKSHDVLMCIQTAKTIDDPHRRRYPSDQFYLKSADEMWDMFSYVPEALENTIKIADECSYEYKFHESKLPKFPLEEGQDPYDYLRDTCYKGLIDRYSVFENLRNQSLNYSKIEEVVANYEEAKEYVDRLEYELQVIKQMGYIDYFLIVWDFVRFSYESGIPTGPGRGSAAGSIVAYTLGITKIDPIKYSLIFERFLNPERVSMPDIDSDFCYERRQEVIDYVVEKYGASNVSQIITFGTMAARLCIRDVGRAMNYSYAEVDRIAKMIPTMLGITIEKALDLNPELKLAYDTDERVKALIDVSKDLEGLPRHSSTHAAGVVIASKPLVEYVPLQKNEEMIVTQFGMTTLEELGLLKMDFLGLRTLTVMNDAINMIRENRRIDIDLDKIDFEDKEVYKMIGEGKTAGVFQLESPGMTSFMKELKPDSLEDIIAGISLYRPGPMAEIPRYIEGKKNPEKVTYLTKELEPILSVTYGCLVYQEQVMQAVRDLAGYSMGRSDMVRRAMSKKKHKVMEEERKNFIHGIVENDEVMVPGCVRNGISEEIANKIFDSMMDFASYAFNKSHAAAYAVVGYQTAYLMKYYPVEMIAAMLNSIMGISEKVAYYIGIAEELGIQVLPPNINESFSKFTVKENKIRFGLAAIKNVGTNVVASIVKAREEKGKFESLVDFINKMDPSSINKRAVECLIKAGALDDFDVFRSKMLAVHEKLIDNISSDKRRNIDGQISLFASEELKNPEVNYPNIKEFTKRNLLAMEKEMTGLYITGHPLDDYAQSLKMQTTNEISKIFLVQETLDDSLESDMGEINMFNRQDALQDNDRVILGGILASVNQKVTRNNSIMAFLKLEDLTGTIEVIVFPKTLEKVKELCVTDSLVIVKGRLSLKEDEPPKLICESIEPLEKVNTSKVYLRVDDKVAATILSKKLKELLIKEYIGDTPIYIFESKGKQKFRVPRDRWISLESDVMNLLRQTLGDENVKVLDS</sequence>
<feature type="domain" description="Polymerase/histidinol phosphatase N-terminal" evidence="12">
    <location>
        <begin position="7"/>
        <end position="74"/>
    </location>
</feature>
<dbReference type="EC" id="2.7.7.7" evidence="3"/>
<dbReference type="NCBIfam" id="NF005298">
    <property type="entry name" value="PRK06826.1"/>
    <property type="match status" value="1"/>
</dbReference>
<dbReference type="Pfam" id="PF02811">
    <property type="entry name" value="PHP"/>
    <property type="match status" value="1"/>
</dbReference>
<evidence type="ECO:0000313" key="14">
    <source>
        <dbReference type="Proteomes" id="UP000190973"/>
    </source>
</evidence>
<dbReference type="Pfam" id="PF17657">
    <property type="entry name" value="DNA_pol3_finger"/>
    <property type="match status" value="1"/>
</dbReference>
<dbReference type="CDD" id="cd12113">
    <property type="entry name" value="PHP_PolIIIA_DnaE3"/>
    <property type="match status" value="1"/>
</dbReference>
<comment type="similarity">
    <text evidence="2">Belongs to the DNA polymerase type-C family. DnaE subfamily.</text>
</comment>
<dbReference type="Proteomes" id="UP000190973">
    <property type="component" value="Unassembled WGS sequence"/>
</dbReference>
<dbReference type="CDD" id="cd04485">
    <property type="entry name" value="DnaE_OBF"/>
    <property type="match status" value="1"/>
</dbReference>
<keyword evidence="11" id="KW-0175">Coiled coil</keyword>
<gene>
    <name evidence="13" type="primary">dnaE</name>
    <name evidence="13" type="ORF">CLBCK_10330</name>
</gene>
<dbReference type="RefSeq" id="WP_077837793.1">
    <property type="nucleotide sequence ID" value="NZ_JABTAE010000001.1"/>
</dbReference>
<organism evidence="13 14">
    <name type="scientific">Clostridium beijerinckii</name>
    <name type="common">Clostridium MP</name>
    <dbReference type="NCBI Taxonomy" id="1520"/>
    <lineage>
        <taxon>Bacteria</taxon>
        <taxon>Bacillati</taxon>
        <taxon>Bacillota</taxon>
        <taxon>Clostridia</taxon>
        <taxon>Eubacteriales</taxon>
        <taxon>Clostridiaceae</taxon>
        <taxon>Clostridium</taxon>
    </lineage>
</organism>
<dbReference type="InterPro" id="IPR029460">
    <property type="entry name" value="DNAPol_HHH"/>
</dbReference>
<dbReference type="GO" id="GO:0005737">
    <property type="term" value="C:cytoplasm"/>
    <property type="evidence" value="ECO:0007669"/>
    <property type="project" value="UniProtKB-SubCell"/>
</dbReference>
<dbReference type="NCBIfam" id="NF004226">
    <property type="entry name" value="PRK05673.1"/>
    <property type="match status" value="1"/>
</dbReference>
<name>A0A1S8SDP7_CLOBE</name>
<dbReference type="InterPro" id="IPR004805">
    <property type="entry name" value="DnaE2/DnaE/PolC"/>
</dbReference>
<dbReference type="SUPFAM" id="SSF89550">
    <property type="entry name" value="PHP domain-like"/>
    <property type="match status" value="1"/>
</dbReference>
<dbReference type="GO" id="GO:0003676">
    <property type="term" value="F:nucleic acid binding"/>
    <property type="evidence" value="ECO:0007669"/>
    <property type="project" value="InterPro"/>
</dbReference>
<dbReference type="Pfam" id="PF01336">
    <property type="entry name" value="tRNA_anti-codon"/>
    <property type="match status" value="1"/>
</dbReference>
<accession>A0A1S8SDP7</accession>
<evidence type="ECO:0000256" key="5">
    <source>
        <dbReference type="ARBA" id="ARBA00022679"/>
    </source>
</evidence>
<comment type="caution">
    <text evidence="13">The sequence shown here is derived from an EMBL/GenBank/DDBJ whole genome shotgun (WGS) entry which is preliminary data.</text>
</comment>
<dbReference type="Gene3D" id="3.20.20.140">
    <property type="entry name" value="Metal-dependent hydrolases"/>
    <property type="match status" value="1"/>
</dbReference>
<protein>
    <recommendedName>
        <fullName evidence="4">DNA polymerase III subunit alpha</fullName>
        <ecNumber evidence="3">2.7.7.7</ecNumber>
    </recommendedName>
</protein>